<protein>
    <recommendedName>
        <fullName evidence="4">AAA ATPase forming ring-shaped complexes</fullName>
        <shortName evidence="4">ARC</shortName>
    </recommendedName>
</protein>
<comment type="similarity">
    <text evidence="4 5">Belongs to the AAA ATPase family.</text>
</comment>
<evidence type="ECO:0000256" key="1">
    <source>
        <dbReference type="ARBA" id="ARBA00022741"/>
    </source>
</evidence>
<keyword evidence="2 4" id="KW-0067">ATP-binding</keyword>
<dbReference type="Proteomes" id="UP001501204">
    <property type="component" value="Unassembled WGS sequence"/>
</dbReference>
<name>A0ABP4WVT3_9MICC</name>
<keyword evidence="9" id="KW-1185">Reference proteome</keyword>
<dbReference type="InterPro" id="IPR003959">
    <property type="entry name" value="ATPase_AAA_core"/>
</dbReference>
<evidence type="ECO:0000256" key="4">
    <source>
        <dbReference type="HAMAP-Rule" id="MF_02112"/>
    </source>
</evidence>
<dbReference type="InterPro" id="IPR041626">
    <property type="entry name" value="Prot_ATP_ID_OB_N"/>
</dbReference>
<dbReference type="PANTHER" id="PTHR23077:SF144">
    <property type="entry name" value="PROTEASOME-ASSOCIATED ATPASE"/>
    <property type="match status" value="1"/>
</dbReference>
<feature type="binding site" evidence="4">
    <location>
        <begin position="279"/>
        <end position="284"/>
    </location>
    <ligand>
        <name>ATP</name>
        <dbReference type="ChEBI" id="CHEBI:30616"/>
    </ligand>
</feature>
<dbReference type="Pfam" id="PF16450">
    <property type="entry name" value="Prot_ATP_ID_OB_C"/>
    <property type="match status" value="1"/>
</dbReference>
<evidence type="ECO:0000256" key="5">
    <source>
        <dbReference type="RuleBase" id="RU003651"/>
    </source>
</evidence>
<dbReference type="EMBL" id="BAAAOA010000018">
    <property type="protein sequence ID" value="GAA1759053.1"/>
    <property type="molecule type" value="Genomic_DNA"/>
</dbReference>
<comment type="caution">
    <text evidence="8">The sequence shown here is derived from an EMBL/GenBank/DDBJ whole genome shotgun (WGS) entry which is preliminary data.</text>
</comment>
<comment type="subunit">
    <text evidence="4">Homohexamer. Assembles into a hexameric ring structure.</text>
</comment>
<feature type="region of interest" description="Disordered" evidence="6">
    <location>
        <begin position="1"/>
        <end position="21"/>
    </location>
</feature>
<dbReference type="PANTHER" id="PTHR23077">
    <property type="entry name" value="AAA-FAMILY ATPASE"/>
    <property type="match status" value="1"/>
</dbReference>
<dbReference type="InterPro" id="IPR032501">
    <property type="entry name" value="Prot_ATP_ID_OB_2nd"/>
</dbReference>
<dbReference type="PROSITE" id="PS00674">
    <property type="entry name" value="AAA"/>
    <property type="match status" value="1"/>
</dbReference>
<dbReference type="Gene3D" id="2.40.50.140">
    <property type="entry name" value="Nucleic acid-binding proteins"/>
    <property type="match status" value="2"/>
</dbReference>
<evidence type="ECO:0000313" key="8">
    <source>
        <dbReference type="EMBL" id="GAA1759053.1"/>
    </source>
</evidence>
<dbReference type="NCBIfam" id="TIGR03689">
    <property type="entry name" value="pup_AAA"/>
    <property type="match status" value="1"/>
</dbReference>
<dbReference type="InterPro" id="IPR022482">
    <property type="entry name" value="Proteasome_ATPase"/>
</dbReference>
<dbReference type="InterPro" id="IPR012340">
    <property type="entry name" value="NA-bd_OB-fold"/>
</dbReference>
<evidence type="ECO:0000256" key="6">
    <source>
        <dbReference type="SAM" id="MobiDB-lite"/>
    </source>
</evidence>
<gene>
    <name evidence="4 8" type="primary">arc</name>
    <name evidence="8" type="ORF">GCM10009767_17760</name>
</gene>
<accession>A0ABP4WVT3</accession>
<feature type="domain" description="AAA+ ATPase" evidence="7">
    <location>
        <begin position="268"/>
        <end position="422"/>
    </location>
</feature>
<dbReference type="InterPro" id="IPR027417">
    <property type="entry name" value="P-loop_NTPase"/>
</dbReference>
<dbReference type="Pfam" id="PF17758">
    <property type="entry name" value="Prot_ATP_ID_OB_N"/>
    <property type="match status" value="1"/>
</dbReference>
<organism evidence="8 9">
    <name type="scientific">Kocuria aegyptia</name>
    <dbReference type="NCBI Taxonomy" id="330943"/>
    <lineage>
        <taxon>Bacteria</taxon>
        <taxon>Bacillati</taxon>
        <taxon>Actinomycetota</taxon>
        <taxon>Actinomycetes</taxon>
        <taxon>Micrococcales</taxon>
        <taxon>Micrococcaceae</taxon>
        <taxon>Kocuria</taxon>
    </lineage>
</organism>
<dbReference type="HAMAP" id="MF_02112">
    <property type="entry name" value="ARC_ATPase"/>
    <property type="match status" value="1"/>
</dbReference>
<reference evidence="9" key="1">
    <citation type="journal article" date="2019" name="Int. J. Syst. Evol. Microbiol.">
        <title>The Global Catalogue of Microorganisms (GCM) 10K type strain sequencing project: providing services to taxonomists for standard genome sequencing and annotation.</title>
        <authorList>
            <consortium name="The Broad Institute Genomics Platform"/>
            <consortium name="The Broad Institute Genome Sequencing Center for Infectious Disease"/>
            <person name="Wu L."/>
            <person name="Ma J."/>
        </authorList>
    </citation>
    <scope>NUCLEOTIDE SEQUENCE [LARGE SCALE GENOMIC DNA]</scope>
    <source>
        <strain evidence="9">JCM 14735</strain>
    </source>
</reference>
<dbReference type="Gene3D" id="3.40.50.300">
    <property type="entry name" value="P-loop containing nucleotide triphosphate hydrolases"/>
    <property type="match status" value="1"/>
</dbReference>
<feature type="region of interest" description="Disordered" evidence="6">
    <location>
        <begin position="567"/>
        <end position="603"/>
    </location>
</feature>
<evidence type="ECO:0000313" key="9">
    <source>
        <dbReference type="Proteomes" id="UP001501204"/>
    </source>
</evidence>
<keyword evidence="3" id="KW-0175">Coiled coil</keyword>
<feature type="compositionally biased region" description="Low complexity" evidence="6">
    <location>
        <begin position="584"/>
        <end position="603"/>
    </location>
</feature>
<keyword evidence="8" id="KW-0647">Proteasome</keyword>
<evidence type="ECO:0000259" key="7">
    <source>
        <dbReference type="SMART" id="SM00382"/>
    </source>
</evidence>
<dbReference type="GO" id="GO:0000502">
    <property type="term" value="C:proteasome complex"/>
    <property type="evidence" value="ECO:0007669"/>
    <property type="project" value="UniProtKB-KW"/>
</dbReference>
<evidence type="ECO:0000256" key="2">
    <source>
        <dbReference type="ARBA" id="ARBA00022840"/>
    </source>
</evidence>
<feature type="compositionally biased region" description="Basic and acidic residues" evidence="6">
    <location>
        <begin position="567"/>
        <end position="582"/>
    </location>
</feature>
<dbReference type="Pfam" id="PF00004">
    <property type="entry name" value="AAA"/>
    <property type="match status" value="1"/>
</dbReference>
<dbReference type="InterPro" id="IPR050168">
    <property type="entry name" value="AAA_ATPase_domain"/>
</dbReference>
<dbReference type="RefSeq" id="WP_425552537.1">
    <property type="nucleotide sequence ID" value="NZ_BAAAOA010000018.1"/>
</dbReference>
<dbReference type="SMART" id="SM00382">
    <property type="entry name" value="AAA"/>
    <property type="match status" value="1"/>
</dbReference>
<evidence type="ECO:0000256" key="3">
    <source>
        <dbReference type="ARBA" id="ARBA00023054"/>
    </source>
</evidence>
<sequence length="603" mass="65576">MNETSPQQTTGPAGAGPADAEQTRRALINAQRQVNILRDQKRALDKQLAAAGTQNQKLVRLLDATRTEIAQLKRALENDLVPPLSQGTVLQANPGRAPVGEQTGTGPAVTDRTLDVLVAGRRMRVALSPLVSFTACEPGRQVLLDQNYTVGAVLDYEQTGEIATVKEIVDHDRVLTVGRSDEERVLLLSGLLRRNRPEIGDAVSIDHRTGFALEPIERSDVEQLVLEEVPAVSYDDIGGLGPQIEQIRDAVELPFVHPELYREHGLTPPKGILLYGPPGNGKTLIAKAVARSLAERAADRAGRGKALGYFLNIKGPELLDKYVGETERQIRSIFLRAREQAARGIPVVVFFDEMDSLFRTRGSGLSSDVETTIVPQLLTEIDGVERLDNVIVIGATNREDMIDPAVLRPGRLDVKIRIDRPDAEGAAEILRLYVTEDLPLRQDEVDAAGSRTGAVAGLVDAAVARMYEKSPGTRFLHLSYRDGTEETLYFSDFTSGAVIRNVVDRAKKQAIKDLLTTGVRGLGRDHLVRAVDEEFHEQQDLPNTSNPEDWARISGRRGDTITDLRVVLHRDPHPAGPGERHASAPAGRTGPAPTGPATGEGTA</sequence>
<feature type="compositionally biased region" description="Low complexity" evidence="6">
    <location>
        <begin position="1"/>
        <end position="18"/>
    </location>
</feature>
<keyword evidence="1 4" id="KW-0547">Nucleotide-binding</keyword>
<dbReference type="SUPFAM" id="SSF52540">
    <property type="entry name" value="P-loop containing nucleoside triphosphate hydrolases"/>
    <property type="match status" value="1"/>
</dbReference>
<dbReference type="InterPro" id="IPR003593">
    <property type="entry name" value="AAA+_ATPase"/>
</dbReference>
<dbReference type="InterPro" id="IPR003960">
    <property type="entry name" value="ATPase_AAA_CS"/>
</dbReference>
<proteinExistence type="inferred from homology"/>